<dbReference type="EMBL" id="MAGO01000002">
    <property type="protein sequence ID" value="OCC16162.1"/>
    <property type="molecule type" value="Genomic_DNA"/>
</dbReference>
<organism evidence="1 2">
    <name type="scientific">Dissulfuribacter thermophilus</name>
    <dbReference type="NCBI Taxonomy" id="1156395"/>
    <lineage>
        <taxon>Bacteria</taxon>
        <taxon>Pseudomonadati</taxon>
        <taxon>Thermodesulfobacteriota</taxon>
        <taxon>Dissulfuribacteria</taxon>
        <taxon>Dissulfuribacterales</taxon>
        <taxon>Dissulfuribacteraceae</taxon>
        <taxon>Dissulfuribacter</taxon>
    </lineage>
</organism>
<sequence length="172" mass="20204">MFGTGELKVLEKATQIAEEVTTDHFSLSSRDWARSPFFVDTVSRTNRSINCPQNVFAHLVYFGKDPGKKNFPRERNGYYKIFVNDPKIIDWLKNRPGYGLLPLLTYVMTHELVHIARFLRFHCHPLTNIKDKEEEVVHELTYNILKPVKMDGLYPILEYFNNSERRFSHANL</sequence>
<evidence type="ECO:0000313" key="1">
    <source>
        <dbReference type="EMBL" id="OCC16162.1"/>
    </source>
</evidence>
<gene>
    <name evidence="1" type="ORF">DBT_0624</name>
</gene>
<proteinExistence type="predicted"/>
<accession>A0A1B9F8B8</accession>
<comment type="caution">
    <text evidence="1">The sequence shown here is derived from an EMBL/GenBank/DDBJ whole genome shotgun (WGS) entry which is preliminary data.</text>
</comment>
<dbReference type="Proteomes" id="UP000093080">
    <property type="component" value="Unassembled WGS sequence"/>
</dbReference>
<protein>
    <submittedName>
        <fullName evidence="1">Uncharacterized protein</fullName>
    </submittedName>
</protein>
<reference evidence="1 2" key="1">
    <citation type="submission" date="2016-06" db="EMBL/GenBank/DDBJ databases">
        <title>Respiratory ammonification of nitrate coupled to the oxidation of elemental sulfur in deep-sea autotrophic thermophilic bacteria.</title>
        <authorList>
            <person name="Slobodkina G.B."/>
            <person name="Mardanov A.V."/>
            <person name="Ravin N.V."/>
            <person name="Frolova A.A."/>
            <person name="Viryasiv M.B."/>
            <person name="Chernyh N.A."/>
            <person name="Bonch-Osmolovskaya E.A."/>
            <person name="Slobodkin A.I."/>
        </authorList>
    </citation>
    <scope>NUCLEOTIDE SEQUENCE [LARGE SCALE GENOMIC DNA]</scope>
    <source>
        <strain evidence="1 2">S69</strain>
    </source>
</reference>
<keyword evidence="2" id="KW-1185">Reference proteome</keyword>
<evidence type="ECO:0000313" key="2">
    <source>
        <dbReference type="Proteomes" id="UP000093080"/>
    </source>
</evidence>
<dbReference type="RefSeq" id="WP_067616255.1">
    <property type="nucleotide sequence ID" value="NZ_MAGO01000002.1"/>
</dbReference>
<name>A0A1B9F8B8_9BACT</name>
<dbReference type="AlphaFoldDB" id="A0A1B9F8B8"/>
<dbReference type="OrthoDB" id="5509294at2"/>